<evidence type="ECO:0000313" key="2">
    <source>
        <dbReference type="EMBL" id="MBB5535759.1"/>
    </source>
</evidence>
<gene>
    <name evidence="2" type="ORF">GGD55_002463</name>
</gene>
<sequence length="48" mass="5318">MSRPGHQLRGPDPASQEEGGKVPNAWFARDEERSLMFFAGMVEQGSLL</sequence>
<proteinExistence type="predicted"/>
<name>A0A7W8X835_9HYPH</name>
<evidence type="ECO:0000256" key="1">
    <source>
        <dbReference type="SAM" id="MobiDB-lite"/>
    </source>
</evidence>
<dbReference type="AlphaFoldDB" id="A0A7W8X835"/>
<protein>
    <submittedName>
        <fullName evidence="2">Putative SOS response-associated peptidase YedK</fullName>
    </submittedName>
</protein>
<dbReference type="Proteomes" id="UP000585507">
    <property type="component" value="Unassembled WGS sequence"/>
</dbReference>
<accession>A0A7W8X835</accession>
<dbReference type="EMBL" id="JACHBK010000005">
    <property type="protein sequence ID" value="MBB5535759.1"/>
    <property type="molecule type" value="Genomic_DNA"/>
</dbReference>
<dbReference type="Gene3D" id="2.40.10.510">
    <property type="match status" value="1"/>
</dbReference>
<reference evidence="2 3" key="1">
    <citation type="submission" date="2020-08" db="EMBL/GenBank/DDBJ databases">
        <title>Genomic Encyclopedia of Type Strains, Phase IV (KMG-V): Genome sequencing to study the core and pangenomes of soil and plant-associated prokaryotes.</title>
        <authorList>
            <person name="Whitman W."/>
        </authorList>
    </citation>
    <scope>NUCLEOTIDE SEQUENCE [LARGE SCALE GENOMIC DNA]</scope>
    <source>
        <strain evidence="2 3">SEMIA 4084</strain>
    </source>
</reference>
<keyword evidence="3" id="KW-1185">Reference proteome</keyword>
<feature type="region of interest" description="Disordered" evidence="1">
    <location>
        <begin position="1"/>
        <end position="25"/>
    </location>
</feature>
<comment type="caution">
    <text evidence="2">The sequence shown here is derived from an EMBL/GenBank/DDBJ whole genome shotgun (WGS) entry which is preliminary data.</text>
</comment>
<evidence type="ECO:0000313" key="3">
    <source>
        <dbReference type="Proteomes" id="UP000585507"/>
    </source>
</evidence>
<organism evidence="2 3">
    <name type="scientific">Rhizobium giardinii</name>
    <dbReference type="NCBI Taxonomy" id="56731"/>
    <lineage>
        <taxon>Bacteria</taxon>
        <taxon>Pseudomonadati</taxon>
        <taxon>Pseudomonadota</taxon>
        <taxon>Alphaproteobacteria</taxon>
        <taxon>Hyphomicrobiales</taxon>
        <taxon>Rhizobiaceae</taxon>
        <taxon>Rhizobium/Agrobacterium group</taxon>
        <taxon>Rhizobium</taxon>
    </lineage>
</organism>